<dbReference type="Proteomes" id="UP001596442">
    <property type="component" value="Unassembled WGS sequence"/>
</dbReference>
<protein>
    <submittedName>
        <fullName evidence="3">DUF2892 domain-containing protein</fullName>
    </submittedName>
</protein>
<dbReference type="InterPro" id="IPR021309">
    <property type="entry name" value="YgaP-like_TM"/>
</dbReference>
<keyword evidence="1" id="KW-0812">Transmembrane</keyword>
<sequence>MGDRDQNVGRLDRLLRVPLGVSAAVIAGWVFIAYPLEVAVGVSVILPLALLAAILLISATTGTCGIYGVFGINTCGDEVCTEADSDEAWVAE</sequence>
<evidence type="ECO:0000259" key="2">
    <source>
        <dbReference type="Pfam" id="PF11127"/>
    </source>
</evidence>
<evidence type="ECO:0000313" key="3">
    <source>
        <dbReference type="EMBL" id="MFC6752556.1"/>
    </source>
</evidence>
<dbReference type="AlphaFoldDB" id="A0ABD5S9K1"/>
<feature type="transmembrane region" description="Helical" evidence="1">
    <location>
        <begin position="14"/>
        <end position="32"/>
    </location>
</feature>
<dbReference type="EMBL" id="JBHSWW010000027">
    <property type="protein sequence ID" value="MFC6752556.1"/>
    <property type="molecule type" value="Genomic_DNA"/>
</dbReference>
<accession>A0ABD5S9K1</accession>
<keyword evidence="1" id="KW-1133">Transmembrane helix</keyword>
<organism evidence="3 4">
    <name type="scientific">Halorubrum tibetense</name>
    <dbReference type="NCBI Taxonomy" id="175631"/>
    <lineage>
        <taxon>Archaea</taxon>
        <taxon>Methanobacteriati</taxon>
        <taxon>Methanobacteriota</taxon>
        <taxon>Stenosarchaea group</taxon>
        <taxon>Halobacteria</taxon>
        <taxon>Halobacteriales</taxon>
        <taxon>Haloferacaceae</taxon>
        <taxon>Halorubrum</taxon>
    </lineage>
</organism>
<evidence type="ECO:0000256" key="1">
    <source>
        <dbReference type="SAM" id="Phobius"/>
    </source>
</evidence>
<evidence type="ECO:0000313" key="4">
    <source>
        <dbReference type="Proteomes" id="UP001596442"/>
    </source>
</evidence>
<comment type="caution">
    <text evidence="3">The sequence shown here is derived from an EMBL/GenBank/DDBJ whole genome shotgun (WGS) entry which is preliminary data.</text>
</comment>
<gene>
    <name evidence="3" type="ORF">ACFQEU_03590</name>
</gene>
<proteinExistence type="predicted"/>
<feature type="domain" description="Inner membrane protein YgaP-like transmembrane" evidence="2">
    <location>
        <begin position="6"/>
        <end position="76"/>
    </location>
</feature>
<keyword evidence="1" id="KW-0472">Membrane</keyword>
<name>A0ABD5S9K1_9EURY</name>
<dbReference type="RefSeq" id="WP_209487239.1">
    <property type="nucleotide sequence ID" value="NZ_JBHSWW010000027.1"/>
</dbReference>
<reference evidence="3 4" key="1">
    <citation type="journal article" date="2019" name="Int. J. Syst. Evol. Microbiol.">
        <title>The Global Catalogue of Microorganisms (GCM) 10K type strain sequencing project: providing services to taxonomists for standard genome sequencing and annotation.</title>
        <authorList>
            <consortium name="The Broad Institute Genomics Platform"/>
            <consortium name="The Broad Institute Genome Sequencing Center for Infectious Disease"/>
            <person name="Wu L."/>
            <person name="Ma J."/>
        </authorList>
    </citation>
    <scope>NUCLEOTIDE SEQUENCE [LARGE SCALE GENOMIC DNA]</scope>
    <source>
        <strain evidence="3 4">CGMCC 1.3239</strain>
    </source>
</reference>
<dbReference type="Pfam" id="PF11127">
    <property type="entry name" value="YgaP-like_TM"/>
    <property type="match status" value="1"/>
</dbReference>
<keyword evidence="4" id="KW-1185">Reference proteome</keyword>